<dbReference type="OrthoDB" id="9763290at2"/>
<dbReference type="Gene3D" id="3.40.50.620">
    <property type="entry name" value="HUPs"/>
    <property type="match status" value="1"/>
</dbReference>
<dbReference type="SUPFAM" id="SSF56235">
    <property type="entry name" value="N-terminal nucleophile aminohydrolases (Ntn hydrolases)"/>
    <property type="match status" value="1"/>
</dbReference>
<organism evidence="13 14">
    <name type="scientific">Amycolatopsis eburnea</name>
    <dbReference type="NCBI Taxonomy" id="2267691"/>
    <lineage>
        <taxon>Bacteria</taxon>
        <taxon>Bacillati</taxon>
        <taxon>Actinomycetota</taxon>
        <taxon>Actinomycetes</taxon>
        <taxon>Pseudonocardiales</taxon>
        <taxon>Pseudonocardiaceae</taxon>
        <taxon>Amycolatopsis</taxon>
    </lineage>
</organism>
<feature type="active site" description="For GATase activity" evidence="9">
    <location>
        <position position="2"/>
    </location>
</feature>
<proteinExistence type="inferred from homology"/>
<keyword evidence="14" id="KW-1185">Reference proteome</keyword>
<evidence type="ECO:0000313" key="13">
    <source>
        <dbReference type="EMBL" id="RSD23826.1"/>
    </source>
</evidence>
<dbReference type="GO" id="GO:0006529">
    <property type="term" value="P:asparagine biosynthetic process"/>
    <property type="evidence" value="ECO:0007669"/>
    <property type="project" value="UniProtKB-KW"/>
</dbReference>
<keyword evidence="6 9" id="KW-0061">Asparagine biosynthesis</keyword>
<evidence type="ECO:0000256" key="9">
    <source>
        <dbReference type="PIRSR" id="PIRSR001589-1"/>
    </source>
</evidence>
<evidence type="ECO:0000313" key="14">
    <source>
        <dbReference type="Proteomes" id="UP000267081"/>
    </source>
</evidence>
<dbReference type="GO" id="GO:0005524">
    <property type="term" value="F:ATP binding"/>
    <property type="evidence" value="ECO:0007669"/>
    <property type="project" value="UniProtKB-KW"/>
</dbReference>
<evidence type="ECO:0000256" key="1">
    <source>
        <dbReference type="ARBA" id="ARBA00005187"/>
    </source>
</evidence>
<dbReference type="NCBIfam" id="TIGR01536">
    <property type="entry name" value="asn_synth_AEB"/>
    <property type="match status" value="1"/>
</dbReference>
<sequence>MCGIAGWVSYDADLTRRQEVVDAMTATMSCRGPDDEGTWVRRNVALGHRRLAIIDLPGGRQPMSVRTPNGDVAMVYSGEAYNFTELKEELTKLGHQWETDSDTEVVLHGYLQWGDEVVDHLNGMYAFAIWDERDDRLVMIRDRMGIKPFYYYPTRDGVLFGSEPKAILANPLAKKVVDLDGFRELAGFTKRPGWSLWKDMEEVQPGTIVTVSREGIKTRTYWKLDAKKHTDDQETTVARVRELMTDIVNRQLVADVPRCVLLSGGLDSSAVTGLAAARLAEQGEQLRTFSVDFFGQEENFKPDEMRDTADSPFVRDVAQLVNSAHEDVMLNPGDLTDPEVRRAVLRARDIPAGLGDMDTSLYLLFKAIRGQSTVALSGESADEVFGGYRWFHDEKAVNADTFPWLAFRTSMMDERASLYTPELVKNLDVETYIADQYASAVSAVEHLDGESAQEARMRTICNLHLTRFVRMLLDRKDRASMAVGLEVRVPFCDHRLVEYVYNTPWSLKTFDGREKSLLRHATKHVLPESVAQRVKSPYPSTQDPGYAAALQQQVKEVLAEPKHEVFGLVDRAWAHRASEVDPATMDPAMRIGLDRVLDLYHWIEMYSPTLELS</sequence>
<feature type="binding site" evidence="10">
    <location>
        <position position="291"/>
    </location>
    <ligand>
        <name>ATP</name>
        <dbReference type="ChEBI" id="CHEBI:30616"/>
    </ligand>
</feature>
<reference evidence="13 14" key="1">
    <citation type="submission" date="2018-12" db="EMBL/GenBank/DDBJ databases">
        <title>Amycolatopsis eburnea sp. nov. actinomycete associate with arbuscular mycorrhiza fungal spore.</title>
        <authorList>
            <person name="Lumyong S."/>
            <person name="Chaiya L."/>
        </authorList>
    </citation>
    <scope>NUCLEOTIDE SEQUENCE [LARGE SCALE GENOMIC DNA]</scope>
    <source>
        <strain evidence="13 14">GLM-1</strain>
    </source>
</reference>
<dbReference type="InterPro" id="IPR033738">
    <property type="entry name" value="AsnB_N"/>
</dbReference>
<dbReference type="Gene3D" id="3.60.20.10">
    <property type="entry name" value="Glutamine Phosphoribosylpyrophosphate, subunit 1, domain 1"/>
    <property type="match status" value="1"/>
</dbReference>
<dbReference type="PIRSF" id="PIRSF001589">
    <property type="entry name" value="Asn_synthetase_glu-h"/>
    <property type="match status" value="1"/>
</dbReference>
<dbReference type="PANTHER" id="PTHR43284">
    <property type="entry name" value="ASPARAGINE SYNTHETASE (GLUTAMINE-HYDROLYZING)"/>
    <property type="match status" value="1"/>
</dbReference>
<feature type="binding site" evidence="10">
    <location>
        <begin position="377"/>
        <end position="378"/>
    </location>
    <ligand>
        <name>ATP</name>
        <dbReference type="ChEBI" id="CHEBI:30616"/>
    </ligand>
</feature>
<dbReference type="Pfam" id="PF00733">
    <property type="entry name" value="Asn_synthase"/>
    <property type="match status" value="1"/>
</dbReference>
<evidence type="ECO:0000256" key="11">
    <source>
        <dbReference type="PIRSR" id="PIRSR001589-3"/>
    </source>
</evidence>
<comment type="similarity">
    <text evidence="2">Belongs to the asparagine synthetase family.</text>
</comment>
<dbReference type="SUPFAM" id="SSF52402">
    <property type="entry name" value="Adenine nucleotide alpha hydrolases-like"/>
    <property type="match status" value="1"/>
</dbReference>
<name>A0A427TJD9_9PSEU</name>
<gene>
    <name evidence="13" type="primary">asnB</name>
    <name evidence="13" type="ORF">EIY87_05460</name>
</gene>
<keyword evidence="4 10" id="KW-0547">Nucleotide-binding</keyword>
<dbReference type="EC" id="6.3.5.4" evidence="3"/>
<dbReference type="AlphaFoldDB" id="A0A427TJD9"/>
<dbReference type="Proteomes" id="UP000267081">
    <property type="component" value="Unassembled WGS sequence"/>
</dbReference>
<dbReference type="InterPro" id="IPR029055">
    <property type="entry name" value="Ntn_hydrolases_N"/>
</dbReference>
<feature type="site" description="Important for beta-aspartyl-AMP intermediate formation" evidence="11">
    <location>
        <position position="379"/>
    </location>
</feature>
<evidence type="ECO:0000256" key="2">
    <source>
        <dbReference type="ARBA" id="ARBA00005752"/>
    </source>
</evidence>
<evidence type="ECO:0000256" key="8">
    <source>
        <dbReference type="ARBA" id="ARBA00048741"/>
    </source>
</evidence>
<evidence type="ECO:0000256" key="7">
    <source>
        <dbReference type="ARBA" id="ARBA00022962"/>
    </source>
</evidence>
<dbReference type="EMBL" id="RSEC01000021">
    <property type="protein sequence ID" value="RSD23826.1"/>
    <property type="molecule type" value="Genomic_DNA"/>
</dbReference>
<evidence type="ECO:0000256" key="4">
    <source>
        <dbReference type="ARBA" id="ARBA00022741"/>
    </source>
</evidence>
<evidence type="ECO:0000259" key="12">
    <source>
        <dbReference type="PROSITE" id="PS51278"/>
    </source>
</evidence>
<keyword evidence="9" id="KW-0028">Amino-acid biosynthesis</keyword>
<comment type="caution">
    <text evidence="13">The sequence shown here is derived from an EMBL/GenBank/DDBJ whole genome shotgun (WGS) entry which is preliminary data.</text>
</comment>
<evidence type="ECO:0000256" key="6">
    <source>
        <dbReference type="ARBA" id="ARBA00022888"/>
    </source>
</evidence>
<evidence type="ECO:0000256" key="10">
    <source>
        <dbReference type="PIRSR" id="PIRSR001589-2"/>
    </source>
</evidence>
<dbReference type="InterPro" id="IPR006426">
    <property type="entry name" value="Asn_synth_AEB"/>
</dbReference>
<dbReference type="InterPro" id="IPR017932">
    <property type="entry name" value="GATase_2_dom"/>
</dbReference>
<feature type="domain" description="Glutamine amidotransferase type-2" evidence="12">
    <location>
        <begin position="2"/>
        <end position="214"/>
    </location>
</feature>
<comment type="catalytic activity">
    <reaction evidence="8">
        <text>L-aspartate + L-glutamine + ATP + H2O = L-asparagine + L-glutamate + AMP + diphosphate + H(+)</text>
        <dbReference type="Rhea" id="RHEA:12228"/>
        <dbReference type="ChEBI" id="CHEBI:15377"/>
        <dbReference type="ChEBI" id="CHEBI:15378"/>
        <dbReference type="ChEBI" id="CHEBI:29985"/>
        <dbReference type="ChEBI" id="CHEBI:29991"/>
        <dbReference type="ChEBI" id="CHEBI:30616"/>
        <dbReference type="ChEBI" id="CHEBI:33019"/>
        <dbReference type="ChEBI" id="CHEBI:58048"/>
        <dbReference type="ChEBI" id="CHEBI:58359"/>
        <dbReference type="ChEBI" id="CHEBI:456215"/>
        <dbReference type="EC" id="6.3.5.4"/>
    </reaction>
</comment>
<feature type="binding site" evidence="10">
    <location>
        <position position="261"/>
    </location>
    <ligand>
        <name>ATP</name>
        <dbReference type="ChEBI" id="CHEBI:30616"/>
    </ligand>
</feature>
<dbReference type="InterPro" id="IPR001962">
    <property type="entry name" value="Asn_synthase"/>
</dbReference>
<dbReference type="Pfam" id="PF13537">
    <property type="entry name" value="GATase_7"/>
    <property type="match status" value="1"/>
</dbReference>
<feature type="binding site" evidence="10">
    <location>
        <position position="102"/>
    </location>
    <ligand>
        <name>L-glutamine</name>
        <dbReference type="ChEBI" id="CHEBI:58359"/>
    </ligand>
</feature>
<dbReference type="GO" id="GO:0004066">
    <property type="term" value="F:asparagine synthase (glutamine-hydrolyzing) activity"/>
    <property type="evidence" value="ECO:0007669"/>
    <property type="project" value="UniProtKB-EC"/>
</dbReference>
<dbReference type="RefSeq" id="WP_125306521.1">
    <property type="nucleotide sequence ID" value="NZ_RSEC01000021.1"/>
</dbReference>
<evidence type="ECO:0000256" key="5">
    <source>
        <dbReference type="ARBA" id="ARBA00022840"/>
    </source>
</evidence>
<accession>A0A427TJD9</accession>
<dbReference type="CDD" id="cd00712">
    <property type="entry name" value="AsnB"/>
    <property type="match status" value="1"/>
</dbReference>
<dbReference type="InterPro" id="IPR014729">
    <property type="entry name" value="Rossmann-like_a/b/a_fold"/>
</dbReference>
<evidence type="ECO:0000256" key="3">
    <source>
        <dbReference type="ARBA" id="ARBA00012737"/>
    </source>
</evidence>
<dbReference type="GO" id="GO:0005829">
    <property type="term" value="C:cytosol"/>
    <property type="evidence" value="ECO:0007669"/>
    <property type="project" value="TreeGrafter"/>
</dbReference>
<dbReference type="InterPro" id="IPR051786">
    <property type="entry name" value="ASN_synthetase/amidase"/>
</dbReference>
<dbReference type="CDD" id="cd01991">
    <property type="entry name" value="Asn_synthase_B_C"/>
    <property type="match status" value="1"/>
</dbReference>
<keyword evidence="7 9" id="KW-0315">Glutamine amidotransferase</keyword>
<keyword evidence="5 10" id="KW-0067">ATP-binding</keyword>
<dbReference type="PROSITE" id="PS51278">
    <property type="entry name" value="GATASE_TYPE_2"/>
    <property type="match status" value="1"/>
</dbReference>
<comment type="pathway">
    <text evidence="1">Amino-acid biosynthesis; L-asparagine biosynthesis; L-asparagine from L-aspartate (L-Gln route): step 1/1.</text>
</comment>
<protein>
    <recommendedName>
        <fullName evidence="3">asparagine synthase (glutamine-hydrolyzing)</fullName>
        <ecNumber evidence="3">6.3.5.4</ecNumber>
    </recommendedName>
</protein>
<keyword evidence="13" id="KW-0436">Ligase</keyword>
<dbReference type="PANTHER" id="PTHR43284:SF1">
    <property type="entry name" value="ASPARAGINE SYNTHETASE"/>
    <property type="match status" value="1"/>
</dbReference>